<feature type="compositionally biased region" description="Basic and acidic residues" evidence="4">
    <location>
        <begin position="146"/>
        <end position="162"/>
    </location>
</feature>
<gene>
    <name evidence="6" type="ORF">NKR19_g7972</name>
</gene>
<comment type="similarity">
    <text evidence="2">Belongs to the SPP2 family.</text>
</comment>
<keyword evidence="7" id="KW-1185">Reference proteome</keyword>
<feature type="compositionally biased region" description="Basic residues" evidence="4">
    <location>
        <begin position="80"/>
        <end position="100"/>
    </location>
</feature>
<sequence>MPDSDGAPSRIAIKLGSSSSGAAKKHARPTPPSSLGKRHRAQALHGDHSGSEDEDGGAHGKHEEISTYGPDGASSDDRRQRRRTRSRSPERRRKGHRHDKRREDESHKETELADKDKDVQWGLTINKKPGSRDEGDRKAGTQSREGSVEVKNGERETPKTADEEAMDALLGNDKDRKRAAVTEGDDVDRDPVPEDYEKVPIDEFGAHLLKNFGWDGKMVGKVKDVKKHANLTGLGAKGKGAEDLGAWSQKPIKDGGGHDKPRRPRLDEYRREEEKRKQRREERQRESERHRDSRESSHRRDRDSDRDRHRDRESDRRDRDRDRDRDR</sequence>
<feature type="compositionally biased region" description="Basic and acidic residues" evidence="4">
    <location>
        <begin position="45"/>
        <end position="65"/>
    </location>
</feature>
<accession>A0AA38RSD0</accession>
<dbReference type="EMBL" id="JANBVN010000150">
    <property type="protein sequence ID" value="KAJ9138037.1"/>
    <property type="molecule type" value="Genomic_DNA"/>
</dbReference>
<proteinExistence type="inferred from homology"/>
<feature type="region of interest" description="Disordered" evidence="4">
    <location>
        <begin position="230"/>
        <end position="327"/>
    </location>
</feature>
<dbReference type="Proteomes" id="UP001174691">
    <property type="component" value="Unassembled WGS sequence"/>
</dbReference>
<feature type="domain" description="Spp2/MOS2 G-patch" evidence="5">
    <location>
        <begin position="191"/>
        <end position="238"/>
    </location>
</feature>
<feature type="region of interest" description="Disordered" evidence="4">
    <location>
        <begin position="1"/>
        <end position="201"/>
    </location>
</feature>
<dbReference type="Pfam" id="PF12656">
    <property type="entry name" value="G-patch_2"/>
    <property type="match status" value="1"/>
</dbReference>
<name>A0AA38RSD0_9PEZI</name>
<evidence type="ECO:0000259" key="5">
    <source>
        <dbReference type="Pfam" id="PF12656"/>
    </source>
</evidence>
<reference evidence="6" key="1">
    <citation type="submission" date="2022-07" db="EMBL/GenBank/DDBJ databases">
        <title>Fungi with potential for degradation of polypropylene.</title>
        <authorList>
            <person name="Gostincar C."/>
        </authorList>
    </citation>
    <scope>NUCLEOTIDE SEQUENCE</scope>
    <source>
        <strain evidence="6">EXF-13287</strain>
    </source>
</reference>
<protein>
    <recommendedName>
        <fullName evidence="5">Spp2/MOS2 G-patch domain-containing protein</fullName>
    </recommendedName>
</protein>
<organism evidence="6 7">
    <name type="scientific">Coniochaeta hoffmannii</name>
    <dbReference type="NCBI Taxonomy" id="91930"/>
    <lineage>
        <taxon>Eukaryota</taxon>
        <taxon>Fungi</taxon>
        <taxon>Dikarya</taxon>
        <taxon>Ascomycota</taxon>
        <taxon>Pezizomycotina</taxon>
        <taxon>Sordariomycetes</taxon>
        <taxon>Sordariomycetidae</taxon>
        <taxon>Coniochaetales</taxon>
        <taxon>Coniochaetaceae</taxon>
        <taxon>Coniochaeta</taxon>
    </lineage>
</organism>
<feature type="compositionally biased region" description="Basic and acidic residues" evidence="4">
    <location>
        <begin position="251"/>
        <end position="327"/>
    </location>
</feature>
<keyword evidence="3" id="KW-0539">Nucleus</keyword>
<comment type="subcellular location">
    <subcellularLocation>
        <location evidence="1">Nucleus</location>
    </subcellularLocation>
</comment>
<comment type="caution">
    <text evidence="6">The sequence shown here is derived from an EMBL/GenBank/DDBJ whole genome shotgun (WGS) entry which is preliminary data.</text>
</comment>
<evidence type="ECO:0000313" key="6">
    <source>
        <dbReference type="EMBL" id="KAJ9138037.1"/>
    </source>
</evidence>
<feature type="compositionally biased region" description="Basic and acidic residues" evidence="4">
    <location>
        <begin position="130"/>
        <end position="139"/>
    </location>
</feature>
<evidence type="ECO:0000256" key="4">
    <source>
        <dbReference type="SAM" id="MobiDB-lite"/>
    </source>
</evidence>
<feature type="compositionally biased region" description="Basic and acidic residues" evidence="4">
    <location>
        <begin position="101"/>
        <end position="119"/>
    </location>
</feature>
<evidence type="ECO:0000256" key="3">
    <source>
        <dbReference type="ARBA" id="ARBA00023242"/>
    </source>
</evidence>
<dbReference type="GO" id="GO:0005634">
    <property type="term" value="C:nucleus"/>
    <property type="evidence" value="ECO:0007669"/>
    <property type="project" value="UniProtKB-SubCell"/>
</dbReference>
<evidence type="ECO:0000256" key="2">
    <source>
        <dbReference type="ARBA" id="ARBA00008576"/>
    </source>
</evidence>
<feature type="compositionally biased region" description="Basic and acidic residues" evidence="4">
    <location>
        <begin position="189"/>
        <end position="201"/>
    </location>
</feature>
<evidence type="ECO:0000313" key="7">
    <source>
        <dbReference type="Proteomes" id="UP001174691"/>
    </source>
</evidence>
<dbReference type="InterPro" id="IPR026822">
    <property type="entry name" value="Spp2/MOS2_G-patch"/>
</dbReference>
<evidence type="ECO:0000256" key="1">
    <source>
        <dbReference type="ARBA" id="ARBA00004123"/>
    </source>
</evidence>
<dbReference type="AlphaFoldDB" id="A0AA38RSD0"/>